<feature type="compositionally biased region" description="Basic and acidic residues" evidence="1">
    <location>
        <begin position="680"/>
        <end position="738"/>
    </location>
</feature>
<feature type="compositionally biased region" description="Basic and acidic residues" evidence="1">
    <location>
        <begin position="1088"/>
        <end position="1098"/>
    </location>
</feature>
<feature type="compositionally biased region" description="Polar residues" evidence="1">
    <location>
        <begin position="402"/>
        <end position="417"/>
    </location>
</feature>
<evidence type="ECO:0000256" key="1">
    <source>
        <dbReference type="SAM" id="MobiDB-lite"/>
    </source>
</evidence>
<reference evidence="2" key="1">
    <citation type="journal article" date="2020" name="Stud. Mycol.">
        <title>101 Dothideomycetes genomes: a test case for predicting lifestyles and emergence of pathogens.</title>
        <authorList>
            <person name="Haridas S."/>
            <person name="Albert R."/>
            <person name="Binder M."/>
            <person name="Bloem J."/>
            <person name="Labutti K."/>
            <person name="Salamov A."/>
            <person name="Andreopoulos B."/>
            <person name="Baker S."/>
            <person name="Barry K."/>
            <person name="Bills G."/>
            <person name="Bluhm B."/>
            <person name="Cannon C."/>
            <person name="Castanera R."/>
            <person name="Culley D."/>
            <person name="Daum C."/>
            <person name="Ezra D."/>
            <person name="Gonzalez J."/>
            <person name="Henrissat B."/>
            <person name="Kuo A."/>
            <person name="Liang C."/>
            <person name="Lipzen A."/>
            <person name="Lutzoni F."/>
            <person name="Magnuson J."/>
            <person name="Mondo S."/>
            <person name="Nolan M."/>
            <person name="Ohm R."/>
            <person name="Pangilinan J."/>
            <person name="Park H.-J."/>
            <person name="Ramirez L."/>
            <person name="Alfaro M."/>
            <person name="Sun H."/>
            <person name="Tritt A."/>
            <person name="Yoshinaga Y."/>
            <person name="Zwiers L.-H."/>
            <person name="Turgeon B."/>
            <person name="Goodwin S."/>
            <person name="Spatafora J."/>
            <person name="Crous P."/>
            <person name="Grigoriev I."/>
        </authorList>
    </citation>
    <scope>NUCLEOTIDE SEQUENCE</scope>
    <source>
        <strain evidence="2">CBS 473.64</strain>
    </source>
</reference>
<proteinExistence type="predicted"/>
<accession>A0A6A6S9K9</accession>
<feature type="compositionally biased region" description="Polar residues" evidence="1">
    <location>
        <begin position="615"/>
        <end position="625"/>
    </location>
</feature>
<organism evidence="2 3">
    <name type="scientific">Massarina eburnea CBS 473.64</name>
    <dbReference type="NCBI Taxonomy" id="1395130"/>
    <lineage>
        <taxon>Eukaryota</taxon>
        <taxon>Fungi</taxon>
        <taxon>Dikarya</taxon>
        <taxon>Ascomycota</taxon>
        <taxon>Pezizomycotina</taxon>
        <taxon>Dothideomycetes</taxon>
        <taxon>Pleosporomycetidae</taxon>
        <taxon>Pleosporales</taxon>
        <taxon>Massarineae</taxon>
        <taxon>Massarinaceae</taxon>
        <taxon>Massarina</taxon>
    </lineage>
</organism>
<dbReference type="AlphaFoldDB" id="A0A6A6S9K9"/>
<feature type="compositionally biased region" description="Low complexity" evidence="1">
    <location>
        <begin position="179"/>
        <end position="189"/>
    </location>
</feature>
<evidence type="ECO:0000313" key="3">
    <source>
        <dbReference type="Proteomes" id="UP000799753"/>
    </source>
</evidence>
<feature type="compositionally biased region" description="Basic and acidic residues" evidence="1">
    <location>
        <begin position="221"/>
        <end position="230"/>
    </location>
</feature>
<name>A0A6A6S9K9_9PLEO</name>
<feature type="compositionally biased region" description="Low complexity" evidence="1">
    <location>
        <begin position="253"/>
        <end position="263"/>
    </location>
</feature>
<feature type="region of interest" description="Disordered" evidence="1">
    <location>
        <begin position="1073"/>
        <end position="1102"/>
    </location>
</feature>
<keyword evidence="3" id="KW-1185">Reference proteome</keyword>
<feature type="compositionally biased region" description="Basic and acidic residues" evidence="1">
    <location>
        <begin position="660"/>
        <end position="670"/>
    </location>
</feature>
<dbReference type="OrthoDB" id="3870679at2759"/>
<feature type="compositionally biased region" description="Polar residues" evidence="1">
    <location>
        <begin position="152"/>
        <end position="167"/>
    </location>
</feature>
<dbReference type="EMBL" id="MU006778">
    <property type="protein sequence ID" value="KAF2644425.1"/>
    <property type="molecule type" value="Genomic_DNA"/>
</dbReference>
<feature type="region of interest" description="Disordered" evidence="1">
    <location>
        <begin position="924"/>
        <end position="951"/>
    </location>
</feature>
<feature type="compositionally biased region" description="Basic and acidic residues" evidence="1">
    <location>
        <begin position="294"/>
        <end position="313"/>
    </location>
</feature>
<gene>
    <name evidence="2" type="ORF">P280DRAFT_487044</name>
</gene>
<feature type="compositionally biased region" description="Acidic residues" evidence="1">
    <location>
        <begin position="982"/>
        <end position="991"/>
    </location>
</feature>
<protein>
    <submittedName>
        <fullName evidence="2">Uncharacterized protein</fullName>
    </submittedName>
</protein>
<feature type="region of interest" description="Disordered" evidence="1">
    <location>
        <begin position="541"/>
        <end position="738"/>
    </location>
</feature>
<feature type="region of interest" description="Disordered" evidence="1">
    <location>
        <begin position="107"/>
        <end position="417"/>
    </location>
</feature>
<feature type="compositionally biased region" description="Pro residues" evidence="1">
    <location>
        <begin position="190"/>
        <end position="208"/>
    </location>
</feature>
<feature type="region of interest" description="Disordered" evidence="1">
    <location>
        <begin position="830"/>
        <end position="898"/>
    </location>
</feature>
<feature type="region of interest" description="Disordered" evidence="1">
    <location>
        <begin position="965"/>
        <end position="1012"/>
    </location>
</feature>
<evidence type="ECO:0000313" key="2">
    <source>
        <dbReference type="EMBL" id="KAF2644425.1"/>
    </source>
</evidence>
<sequence length="1155" mass="127840">MCLETRVRVTLRGDNRLPLKSAPEHVRNETRAPEHLDCIIARHGTALRLHPRLPTPIHAYPRLRCRIHRNRRTTTTADDDCHHHRLRHSSSRGHCFPELAHSPESLLHASPDALGGADTGLPPTPPSNSLDAIPEADFGPPPHADGVVSSLLPRTSTKSPLGTPVNQRSPPTPDPSPPRTTESMSKPMSKPMPTPTPTPIPTPTPTPQRPALCTYPSSRTDSFRTAREEPVTADEDSGSSTPTERRPGAVDEALGLGLGLALAFEREDNNRTPRNTVVPGRPDGEARGSGSRSANEDRKDAPDVEDIPDREWDGNLMRNVTVRRKRRPRPFQPSPSASPKKKLDSPPASPSPSPSPAAGSTPRRRTSLRKRIEASRNSPTTPAIEQFAKQIGWPAEGEDTAVETSTDAEPKRFSTSSMSSTVVEAMVIVTPPQNRRTLRHSGKNLAYVRHASAPMESPSRNYSSRTSQRSEDVPLHRLVHKRVIISERPHRLSTDTTSFTDRSASALSISKQRQDSAAATLAHQESVRCVLQPAAEIMSRSNLARNAPAKNYHRRMSSAPEPGLRRNTASPDLRASLGASPSKKTHPRQQRNAPSRLIHIEAASPTSTHFEEVSSPESPLQTSPAAQRLRRPRSLVNINKSLPAIPTPTETPVQPTDAFDQSHNDHENPPPRRGSSSARGRSEERQRSSHSQDRASTSRDALRRPSLDRQPTEEVPRTSHEWHSFHTDEHRRISFDRPTSKTEEHAMARHLYAQTTPFSQFSDTPIEVSEATAVSIYPHNNHSLLVVQQLSRTSTQAPLLEGAQFASTQEGIPPTPPFVDAVERPEDKAEQPTITFEPSTPPMHIQLPAPGTVDSPLRNPRPPPEPPIIKFIPPTPAEELERQLPPGPPKHSDSYPQRRLSLKQRARRYSDNLITPLLARATGIRGRRMSESHARGHPQVPTVNDSDNALHPFWRPRGFWDGFDDSDSDSNDDLLPRGGDTSDVEESDSEPESPRKLGQLGRKLTSGWRNSGGPGFLIGNSLGVERAGTNKRRPQISLTAGSQSFRRLARKTSAPRILVQPPTLPLRSHNQRIEKRGSRNSLRSSGSFERRSRHDTWRNGKKIPGFKGVQVQYIGLSGVRERIRERKAEKRREELRKSIGGRWYVEPVTPGSGVV</sequence>
<dbReference type="Proteomes" id="UP000799753">
    <property type="component" value="Unassembled WGS sequence"/>
</dbReference>